<dbReference type="EnsemblMetazoa" id="PPA35006.1">
    <property type="protein sequence ID" value="PPA35006.1"/>
    <property type="gene ID" value="WBGene00273375"/>
</dbReference>
<dbReference type="AlphaFoldDB" id="A0A2A6C900"/>
<evidence type="ECO:0000313" key="1">
    <source>
        <dbReference type="EnsemblMetazoa" id="PPA35006.1"/>
    </source>
</evidence>
<accession>A0A8R1UR49</accession>
<reference evidence="2" key="1">
    <citation type="journal article" date="2008" name="Nat. Genet.">
        <title>The Pristionchus pacificus genome provides a unique perspective on nematode lifestyle and parasitism.</title>
        <authorList>
            <person name="Dieterich C."/>
            <person name="Clifton S.W."/>
            <person name="Schuster L.N."/>
            <person name="Chinwalla A."/>
            <person name="Delehaunty K."/>
            <person name="Dinkelacker I."/>
            <person name="Fulton L."/>
            <person name="Fulton R."/>
            <person name="Godfrey J."/>
            <person name="Minx P."/>
            <person name="Mitreva M."/>
            <person name="Roeseler W."/>
            <person name="Tian H."/>
            <person name="Witte H."/>
            <person name="Yang S.P."/>
            <person name="Wilson R.K."/>
            <person name="Sommer R.J."/>
        </authorList>
    </citation>
    <scope>NUCLEOTIDE SEQUENCE [LARGE SCALE GENOMIC DNA]</scope>
    <source>
        <strain evidence="2">PS312</strain>
    </source>
</reference>
<dbReference type="Proteomes" id="UP000005239">
    <property type="component" value="Unassembled WGS sequence"/>
</dbReference>
<gene>
    <name evidence="1" type="primary">WBGene00273375</name>
</gene>
<accession>A0A2A6C900</accession>
<name>A0A2A6C900_PRIPA</name>
<keyword evidence="2" id="KW-1185">Reference proteome</keyword>
<evidence type="ECO:0000313" key="2">
    <source>
        <dbReference type="Proteomes" id="UP000005239"/>
    </source>
</evidence>
<protein>
    <submittedName>
        <fullName evidence="1">Uncharacterized protein</fullName>
    </submittedName>
</protein>
<reference evidence="1" key="2">
    <citation type="submission" date="2022-06" db="UniProtKB">
        <authorList>
            <consortium name="EnsemblMetazoa"/>
        </authorList>
    </citation>
    <scope>IDENTIFICATION</scope>
    <source>
        <strain evidence="1">PS312</strain>
    </source>
</reference>
<organism evidence="1 2">
    <name type="scientific">Pristionchus pacificus</name>
    <name type="common">Parasitic nematode worm</name>
    <dbReference type="NCBI Taxonomy" id="54126"/>
    <lineage>
        <taxon>Eukaryota</taxon>
        <taxon>Metazoa</taxon>
        <taxon>Ecdysozoa</taxon>
        <taxon>Nematoda</taxon>
        <taxon>Chromadorea</taxon>
        <taxon>Rhabditida</taxon>
        <taxon>Rhabditina</taxon>
        <taxon>Diplogasteromorpha</taxon>
        <taxon>Diplogasteroidea</taxon>
        <taxon>Neodiplogasteridae</taxon>
        <taxon>Pristionchus</taxon>
    </lineage>
</organism>
<sequence>VISDWSVANFMIPPYTKPEYEQDELCIYVYCHFEDRNSCRKECDNFPKQWNPSYNRIKTDHFEDCKLSYIMNEKTCLRSRFIQDRSNHQRVFVSVCNSFLILGKGTGGIPQRMCDFLLLDTIRPISRFPGSE</sequence>
<proteinExistence type="predicted"/>